<dbReference type="Proteomes" id="UP000760480">
    <property type="component" value="Unassembled WGS sequence"/>
</dbReference>
<keyword evidence="4" id="KW-1185">Reference proteome</keyword>
<dbReference type="InterPro" id="IPR036265">
    <property type="entry name" value="HIT-like_sf"/>
</dbReference>
<dbReference type="InterPro" id="IPR001310">
    <property type="entry name" value="Histidine_triad_HIT"/>
</dbReference>
<dbReference type="PROSITE" id="PS00892">
    <property type="entry name" value="HIT_1"/>
    <property type="match status" value="1"/>
</dbReference>
<name>A0ABX1THX1_9GAMM</name>
<dbReference type="RefSeq" id="WP_169247324.1">
    <property type="nucleotide sequence ID" value="NZ_SPMZ01000007.1"/>
</dbReference>
<dbReference type="Pfam" id="PF01230">
    <property type="entry name" value="HIT"/>
    <property type="match status" value="1"/>
</dbReference>
<dbReference type="PRINTS" id="PR00332">
    <property type="entry name" value="HISTRIAD"/>
</dbReference>
<feature type="domain" description="HIT" evidence="2">
    <location>
        <begin position="3"/>
        <end position="109"/>
    </location>
</feature>
<sequence length="127" mass="14262">MAACCPFCNLSQERIVAVSEHMRAIRDAFPISPGHTLLLPRRHVGSLFDLTVVEWVELGQLLARSRTALQAEFRPDGFNVGVNEGVAAGQTVPHLHVHLIPRYQGDRPDPRGGIRWIFPDKARYWSP</sequence>
<comment type="caution">
    <text evidence="3">The sequence shown here is derived from an EMBL/GenBank/DDBJ whole genome shotgun (WGS) entry which is preliminary data.</text>
</comment>
<dbReference type="Gene3D" id="3.30.428.10">
    <property type="entry name" value="HIT-like"/>
    <property type="match status" value="1"/>
</dbReference>
<reference evidence="3 4" key="1">
    <citation type="submission" date="2019-03" db="EMBL/GenBank/DDBJ databases">
        <title>Metabolic reconstructions from genomes of highly enriched 'Candidatus Accumulibacter' and 'Candidatus Competibacter' bioreactor populations.</title>
        <authorList>
            <person name="Annavajhala M.K."/>
            <person name="Welles L."/>
            <person name="Abbas B."/>
            <person name="Sorokin D."/>
            <person name="Park H."/>
            <person name="Van Loosdrecht M."/>
            <person name="Chandran K."/>
        </authorList>
    </citation>
    <scope>NUCLEOTIDE SEQUENCE [LARGE SCALE GENOMIC DNA]</scope>
    <source>
        <strain evidence="3 4">SBR_G</strain>
    </source>
</reference>
<gene>
    <name evidence="3" type="ORF">E4P82_01950</name>
</gene>
<dbReference type="PANTHER" id="PTHR42997">
    <property type="entry name" value="HIT FAMILY HYDROLASE"/>
    <property type="match status" value="1"/>
</dbReference>
<dbReference type="InterPro" id="IPR052908">
    <property type="entry name" value="AP-4-A_phosphorylase"/>
</dbReference>
<evidence type="ECO:0000313" key="4">
    <source>
        <dbReference type="Proteomes" id="UP000760480"/>
    </source>
</evidence>
<evidence type="ECO:0000313" key="3">
    <source>
        <dbReference type="EMBL" id="NMQ18065.1"/>
    </source>
</evidence>
<evidence type="ECO:0000259" key="2">
    <source>
        <dbReference type="PROSITE" id="PS51084"/>
    </source>
</evidence>
<dbReference type="InterPro" id="IPR011146">
    <property type="entry name" value="HIT-like"/>
</dbReference>
<dbReference type="InterPro" id="IPR019808">
    <property type="entry name" value="Histidine_triad_CS"/>
</dbReference>
<organism evidence="3 4">
    <name type="scientific">Candidatus Competibacter phosphatis</name>
    <dbReference type="NCBI Taxonomy" id="221280"/>
    <lineage>
        <taxon>Bacteria</taxon>
        <taxon>Pseudomonadati</taxon>
        <taxon>Pseudomonadota</taxon>
        <taxon>Gammaproteobacteria</taxon>
        <taxon>Candidatus Competibacteraceae</taxon>
        <taxon>Candidatus Competibacter</taxon>
    </lineage>
</organism>
<dbReference type="PANTHER" id="PTHR42997:SF1">
    <property type="entry name" value="AP-4-A PHOSPHORYLASE"/>
    <property type="match status" value="1"/>
</dbReference>
<dbReference type="PROSITE" id="PS51084">
    <property type="entry name" value="HIT_2"/>
    <property type="match status" value="1"/>
</dbReference>
<protein>
    <submittedName>
        <fullName evidence="3">HIT family protein</fullName>
    </submittedName>
</protein>
<proteinExistence type="predicted"/>
<feature type="short sequence motif" description="Histidine triad motif" evidence="1">
    <location>
        <begin position="94"/>
        <end position="98"/>
    </location>
</feature>
<accession>A0ABX1THX1</accession>
<dbReference type="SUPFAM" id="SSF54197">
    <property type="entry name" value="HIT-like"/>
    <property type="match status" value="1"/>
</dbReference>
<dbReference type="EMBL" id="SPMZ01000007">
    <property type="protein sequence ID" value="NMQ18065.1"/>
    <property type="molecule type" value="Genomic_DNA"/>
</dbReference>
<evidence type="ECO:0000256" key="1">
    <source>
        <dbReference type="PROSITE-ProRule" id="PRU00464"/>
    </source>
</evidence>